<sequence>MTTHLIATEPAFLDRPTQSETAITINRLAVCEGPSTHPTEEEMKCRRPESLPGCSIHQSEEEMRLSLSDAAEENHTLKLAERKEWIKGKRLAAYKSYQKKLRVHLYRRKTLMNMLGPLGMIMDQEERNKYFKTEVEELRALRKASGEQFLNERHAVQDNAQELKEETRERLLNLVDGEGEIATGLKKRLDEIDEWETREGQEYKAELMKLHKEWEASKKAIRIKGELLDALSRYSKGDLINNLSSN</sequence>
<dbReference type="Proteomes" id="UP000624404">
    <property type="component" value="Unassembled WGS sequence"/>
</dbReference>
<keyword evidence="2" id="KW-1185">Reference proteome</keyword>
<evidence type="ECO:0000313" key="2">
    <source>
        <dbReference type="Proteomes" id="UP000624404"/>
    </source>
</evidence>
<protein>
    <submittedName>
        <fullName evidence="1">8a1c3329-d78d-490c-9bae-c921b81eea37</fullName>
    </submittedName>
</protein>
<comment type="caution">
    <text evidence="1">The sequence shown here is derived from an EMBL/GenBank/DDBJ whole genome shotgun (WGS) entry which is preliminary data.</text>
</comment>
<proteinExistence type="predicted"/>
<dbReference type="AlphaFoldDB" id="A0A8H2VQW4"/>
<organism evidence="1 2">
    <name type="scientific">Sclerotinia trifoliorum</name>
    <dbReference type="NCBI Taxonomy" id="28548"/>
    <lineage>
        <taxon>Eukaryota</taxon>
        <taxon>Fungi</taxon>
        <taxon>Dikarya</taxon>
        <taxon>Ascomycota</taxon>
        <taxon>Pezizomycotina</taxon>
        <taxon>Leotiomycetes</taxon>
        <taxon>Helotiales</taxon>
        <taxon>Sclerotiniaceae</taxon>
        <taxon>Sclerotinia</taxon>
    </lineage>
</organism>
<evidence type="ECO:0000313" key="1">
    <source>
        <dbReference type="EMBL" id="CAD6442668.1"/>
    </source>
</evidence>
<dbReference type="EMBL" id="CAJHIA010000009">
    <property type="protein sequence ID" value="CAD6442668.1"/>
    <property type="molecule type" value="Genomic_DNA"/>
</dbReference>
<name>A0A8H2VQW4_9HELO</name>
<reference evidence="1" key="1">
    <citation type="submission" date="2020-10" db="EMBL/GenBank/DDBJ databases">
        <authorList>
            <person name="Kusch S."/>
        </authorList>
    </citation>
    <scope>NUCLEOTIDE SEQUENCE</scope>
    <source>
        <strain evidence="1">SwB9</strain>
    </source>
</reference>
<gene>
    <name evidence="1" type="ORF">SCLTRI_LOCUS2460</name>
</gene>
<accession>A0A8H2VQW4</accession>
<dbReference type="OrthoDB" id="3546137at2759"/>